<gene>
    <name evidence="2" type="ORF">J2S59_000064</name>
</gene>
<dbReference type="SUPFAM" id="SSF52980">
    <property type="entry name" value="Restriction endonuclease-like"/>
    <property type="match status" value="1"/>
</dbReference>
<keyword evidence="2" id="KW-0378">Hydrolase</keyword>
<protein>
    <submittedName>
        <fullName evidence="2">Very-short-patch-repair endonuclease</fullName>
    </submittedName>
</protein>
<dbReference type="Pfam" id="PF04480">
    <property type="entry name" value="DUF559"/>
    <property type="match status" value="1"/>
</dbReference>
<dbReference type="Proteomes" id="UP001240447">
    <property type="component" value="Unassembled WGS sequence"/>
</dbReference>
<sequence length="291" mass="31416">MVLDVLYALGGVARRRTLLAYVSRADLDRAVAAGDVIRKSRGTYAVPEADAAMEAAVRLGGLVSHTSAALLHGWAVKSVPQLPHVTVSRGRRLPREARELAVVHRAELTARDGWVATKETTLEQCLRQLPFDEALSVADSALRAGFGTQLLAHIADTAKGPGARQARRIAAAATLLAANPFESTLRAIALDVPGLSVRPQVTLPGLGRPDLVDERLRLILEADSFTWHGNRAALAADCRRYNRFVVEGWTVLRFSYEDVMGRPDDVRRVLVAAVALAELLSKRAPGRDSAA</sequence>
<name>A0ABT9NIL5_9ACTN</name>
<keyword evidence="2" id="KW-0255">Endonuclease</keyword>
<keyword evidence="2" id="KW-0540">Nuclease</keyword>
<keyword evidence="3" id="KW-1185">Reference proteome</keyword>
<dbReference type="RefSeq" id="WP_068125100.1">
    <property type="nucleotide sequence ID" value="NZ_CCXJ01000798.2"/>
</dbReference>
<evidence type="ECO:0000259" key="1">
    <source>
        <dbReference type="Pfam" id="PF04480"/>
    </source>
</evidence>
<accession>A0ABT9NIL5</accession>
<dbReference type="InterPro" id="IPR011335">
    <property type="entry name" value="Restrct_endonuc-II-like"/>
</dbReference>
<comment type="caution">
    <text evidence="2">The sequence shown here is derived from an EMBL/GenBank/DDBJ whole genome shotgun (WGS) entry which is preliminary data.</text>
</comment>
<dbReference type="GO" id="GO:0004519">
    <property type="term" value="F:endonuclease activity"/>
    <property type="evidence" value="ECO:0007669"/>
    <property type="project" value="UniProtKB-KW"/>
</dbReference>
<reference evidence="2 3" key="1">
    <citation type="submission" date="2023-07" db="EMBL/GenBank/DDBJ databases">
        <title>Sequencing the genomes of 1000 actinobacteria strains.</title>
        <authorList>
            <person name="Klenk H.-P."/>
        </authorList>
    </citation>
    <scope>NUCLEOTIDE SEQUENCE [LARGE SCALE GENOMIC DNA]</scope>
    <source>
        <strain evidence="2 3">GD13</strain>
    </source>
</reference>
<feature type="domain" description="DUF559" evidence="1">
    <location>
        <begin position="210"/>
        <end position="269"/>
    </location>
</feature>
<evidence type="ECO:0000313" key="3">
    <source>
        <dbReference type="Proteomes" id="UP001240447"/>
    </source>
</evidence>
<organism evidence="2 3">
    <name type="scientific">Nocardioides massiliensis</name>
    <dbReference type="NCBI Taxonomy" id="1325935"/>
    <lineage>
        <taxon>Bacteria</taxon>
        <taxon>Bacillati</taxon>
        <taxon>Actinomycetota</taxon>
        <taxon>Actinomycetes</taxon>
        <taxon>Propionibacteriales</taxon>
        <taxon>Nocardioidaceae</taxon>
        <taxon>Nocardioides</taxon>
    </lineage>
</organism>
<dbReference type="Gene3D" id="3.40.960.10">
    <property type="entry name" value="VSR Endonuclease"/>
    <property type="match status" value="1"/>
</dbReference>
<proteinExistence type="predicted"/>
<dbReference type="InterPro" id="IPR007569">
    <property type="entry name" value="DUF559"/>
</dbReference>
<dbReference type="EMBL" id="JAUSQM010000001">
    <property type="protein sequence ID" value="MDP9820255.1"/>
    <property type="molecule type" value="Genomic_DNA"/>
</dbReference>
<evidence type="ECO:0000313" key="2">
    <source>
        <dbReference type="EMBL" id="MDP9820255.1"/>
    </source>
</evidence>